<keyword evidence="6" id="KW-0999">Mitochondrion inner membrane</keyword>
<organism evidence="11">
    <name type="scientific">Hemiselmis andersenii</name>
    <name type="common">Cryptophyte alga</name>
    <dbReference type="NCBI Taxonomy" id="464988"/>
    <lineage>
        <taxon>Eukaryota</taxon>
        <taxon>Cryptophyceae</taxon>
        <taxon>Cryptomonadales</taxon>
        <taxon>Hemiselmidaceae</taxon>
        <taxon>Hemiselmis</taxon>
    </lineage>
</organism>
<dbReference type="Gene3D" id="3.40.30.10">
    <property type="entry name" value="Glutaredoxin"/>
    <property type="match status" value="1"/>
</dbReference>
<keyword evidence="7" id="KW-0249">Electron transport</keyword>
<protein>
    <recommendedName>
        <fullName evidence="10">Ribosomal protein/NADH dehydrogenase domain-containing protein</fullName>
    </recommendedName>
</protein>
<dbReference type="PIRSF" id="PIRSF005822">
    <property type="entry name" value="NDUA2"/>
    <property type="match status" value="1"/>
</dbReference>
<evidence type="ECO:0000256" key="6">
    <source>
        <dbReference type="ARBA" id="ARBA00022792"/>
    </source>
</evidence>
<evidence type="ECO:0000313" key="12">
    <source>
        <dbReference type="EMBL" id="CAD8946789.1"/>
    </source>
</evidence>
<evidence type="ECO:0000256" key="8">
    <source>
        <dbReference type="ARBA" id="ARBA00023128"/>
    </source>
</evidence>
<dbReference type="Pfam" id="PF05047">
    <property type="entry name" value="L51_S25_CI-B8"/>
    <property type="match status" value="1"/>
</dbReference>
<dbReference type="GO" id="GO:0005743">
    <property type="term" value="C:mitochondrial inner membrane"/>
    <property type="evidence" value="ECO:0007669"/>
    <property type="project" value="UniProtKB-SubCell"/>
</dbReference>
<comment type="function">
    <text evidence="1">Accessory subunit of the mitochondrial membrane respiratory chain NADH dehydrogenase (Complex I), that is believed not to be involved in catalysis. Complex I functions in the transfer of electrons from NADH to the respiratory chain. The immediate electron acceptor for the enzyme is believed to be ubiquinone.</text>
</comment>
<evidence type="ECO:0000256" key="9">
    <source>
        <dbReference type="ARBA" id="ARBA00023136"/>
    </source>
</evidence>
<evidence type="ECO:0000256" key="4">
    <source>
        <dbReference type="ARBA" id="ARBA00022448"/>
    </source>
</evidence>
<evidence type="ECO:0000313" key="11">
    <source>
        <dbReference type="EMBL" id="CAD8734114.1"/>
    </source>
</evidence>
<evidence type="ECO:0000259" key="10">
    <source>
        <dbReference type="SMART" id="SM00916"/>
    </source>
</evidence>
<feature type="domain" description="Ribosomal protein/NADH dehydrogenase" evidence="10">
    <location>
        <begin position="19"/>
        <end position="95"/>
    </location>
</feature>
<dbReference type="InterPro" id="IPR016464">
    <property type="entry name" value="NADH_Ub_cplx-1_asu_su-2"/>
</dbReference>
<dbReference type="PANTHER" id="PTHR12878">
    <property type="entry name" value="NADH-UBIQUINONE OXIDOREDUCTASE B8 SUBUNIT"/>
    <property type="match status" value="1"/>
</dbReference>
<dbReference type="InterPro" id="IPR036249">
    <property type="entry name" value="Thioredoxin-like_sf"/>
</dbReference>
<keyword evidence="4" id="KW-0813">Transport</keyword>
<sequence>MAWRAAMGPTIQELRILLNPSATQSTGVTSFINNQYTFIKALNPSMPFLVRESSDSSHAPVIYARYAFGEERSRDVSNMSEKEVTEAVKGLLADGTTLPGIGFLPIIDGSPKDII</sequence>
<accession>A0A6T8GK86</accession>
<proteinExistence type="inferred from homology"/>
<gene>
    <name evidence="12" type="ORF">HAND00432_LOCUS1307</name>
    <name evidence="11" type="ORF">HAND1043_LOCUS605</name>
</gene>
<evidence type="ECO:0000256" key="1">
    <source>
        <dbReference type="ARBA" id="ARBA00003195"/>
    </source>
</evidence>
<dbReference type="AlphaFoldDB" id="A0A6T8GK86"/>
<name>A0A6T8GK86_HEMAN</name>
<evidence type="ECO:0000256" key="2">
    <source>
        <dbReference type="ARBA" id="ARBA00004443"/>
    </source>
</evidence>
<dbReference type="SMART" id="SM00916">
    <property type="entry name" value="L51_S25_CI-B8"/>
    <property type="match status" value="1"/>
</dbReference>
<evidence type="ECO:0000256" key="7">
    <source>
        <dbReference type="ARBA" id="ARBA00022982"/>
    </source>
</evidence>
<evidence type="ECO:0000256" key="5">
    <source>
        <dbReference type="ARBA" id="ARBA00022660"/>
    </source>
</evidence>
<keyword evidence="9" id="KW-0472">Membrane</keyword>
<comment type="similarity">
    <text evidence="3">Belongs to the complex I NDUFA2 subunit family.</text>
</comment>
<reference evidence="11" key="1">
    <citation type="submission" date="2021-01" db="EMBL/GenBank/DDBJ databases">
        <authorList>
            <person name="Corre E."/>
            <person name="Pelletier E."/>
            <person name="Niang G."/>
            <person name="Scheremetjew M."/>
            <person name="Finn R."/>
            <person name="Kale V."/>
            <person name="Holt S."/>
            <person name="Cochrane G."/>
            <person name="Meng A."/>
            <person name="Brown T."/>
            <person name="Cohen L."/>
        </authorList>
    </citation>
    <scope>NUCLEOTIDE SEQUENCE</scope>
    <source>
        <strain evidence="11">CCMP441</strain>
        <strain evidence="12">CCMP644</strain>
    </source>
</reference>
<dbReference type="PANTHER" id="PTHR12878:SF0">
    <property type="entry name" value="NADH DEHYDROGENASE [UBIQUINONE] 1 ALPHA SUBCOMPLEX SUBUNIT 2"/>
    <property type="match status" value="1"/>
</dbReference>
<evidence type="ECO:0000256" key="3">
    <source>
        <dbReference type="ARBA" id="ARBA00008939"/>
    </source>
</evidence>
<dbReference type="InterPro" id="IPR007741">
    <property type="entry name" value="Ribosomal_mL43/mS25/NADH_DH"/>
</dbReference>
<dbReference type="EMBL" id="HBFX01002181">
    <property type="protein sequence ID" value="CAD8946789.1"/>
    <property type="molecule type" value="Transcribed_RNA"/>
</dbReference>
<keyword evidence="5" id="KW-0679">Respiratory chain</keyword>
<keyword evidence="8" id="KW-0496">Mitochondrion</keyword>
<comment type="subcellular location">
    <subcellularLocation>
        <location evidence="2">Mitochondrion inner membrane</location>
        <topology evidence="2">Peripheral membrane protein</topology>
        <orientation evidence="2">Matrix side</orientation>
    </subcellularLocation>
</comment>
<dbReference type="EMBL" id="HBFK01001034">
    <property type="protein sequence ID" value="CAD8734114.1"/>
    <property type="molecule type" value="Transcribed_RNA"/>
</dbReference>
<dbReference type="SUPFAM" id="SSF52833">
    <property type="entry name" value="Thioredoxin-like"/>
    <property type="match status" value="1"/>
</dbReference>